<feature type="compositionally biased region" description="Basic residues" evidence="1">
    <location>
        <begin position="162"/>
        <end position="175"/>
    </location>
</feature>
<gene>
    <name evidence="3" type="ORF">SVA_0442</name>
</gene>
<evidence type="ECO:0000256" key="1">
    <source>
        <dbReference type="SAM" id="MobiDB-lite"/>
    </source>
</evidence>
<evidence type="ECO:0000313" key="4">
    <source>
        <dbReference type="Proteomes" id="UP000218899"/>
    </source>
</evidence>
<dbReference type="InterPro" id="IPR024442">
    <property type="entry name" value="Transposase_Zn_ribbon"/>
</dbReference>
<dbReference type="EMBL" id="AP014936">
    <property type="protein sequence ID" value="BAU47024.1"/>
    <property type="molecule type" value="Genomic_DNA"/>
</dbReference>
<dbReference type="RefSeq" id="WP_096458162.1">
    <property type="nucleotide sequence ID" value="NZ_AP014936.1"/>
</dbReference>
<dbReference type="Proteomes" id="UP000218899">
    <property type="component" value="Chromosome"/>
</dbReference>
<dbReference type="NCBIfam" id="NF033547">
    <property type="entry name" value="transpos_IS1595"/>
    <property type="match status" value="1"/>
</dbReference>
<proteinExistence type="predicted"/>
<dbReference type="PANTHER" id="PTHR47163:SF2">
    <property type="entry name" value="SI:DKEY-17M8.2"/>
    <property type="match status" value="1"/>
</dbReference>
<accession>A0A1B4V6V2</accession>
<name>A0A1B4V6V2_9GAMM</name>
<dbReference type="InterPro" id="IPR053164">
    <property type="entry name" value="IS1016-like_transposase"/>
</dbReference>
<dbReference type="PANTHER" id="PTHR47163">
    <property type="entry name" value="DDE_TNP_IS1595 DOMAIN-CONTAINING PROTEIN"/>
    <property type="match status" value="1"/>
</dbReference>
<keyword evidence="4" id="KW-1185">Reference proteome</keyword>
<dbReference type="AlphaFoldDB" id="A0A1B4V6V2"/>
<evidence type="ECO:0000313" key="3">
    <source>
        <dbReference type="EMBL" id="BAU47024.1"/>
    </source>
</evidence>
<dbReference type="Pfam" id="PF12762">
    <property type="entry name" value="DDE_Tnp_IS1595"/>
    <property type="match status" value="1"/>
</dbReference>
<feature type="region of interest" description="Disordered" evidence="1">
    <location>
        <begin position="158"/>
        <end position="179"/>
    </location>
</feature>
<dbReference type="OrthoDB" id="271821at2"/>
<organism evidence="3 4">
    <name type="scientific">Sulfurifustis variabilis</name>
    <dbReference type="NCBI Taxonomy" id="1675686"/>
    <lineage>
        <taxon>Bacteria</taxon>
        <taxon>Pseudomonadati</taxon>
        <taxon>Pseudomonadota</taxon>
        <taxon>Gammaproteobacteria</taxon>
        <taxon>Acidiferrobacterales</taxon>
        <taxon>Acidiferrobacteraceae</taxon>
        <taxon>Sulfurifustis</taxon>
    </lineage>
</organism>
<reference evidence="3 4" key="1">
    <citation type="submission" date="2015-08" db="EMBL/GenBank/DDBJ databases">
        <title>Complete genome sequence of Sulfurifustis variabilis.</title>
        <authorList>
            <person name="Miura A."/>
            <person name="Kojima H."/>
            <person name="Fukui M."/>
        </authorList>
    </citation>
    <scope>NUCLEOTIDE SEQUENCE [LARGE SCALE GENOMIC DNA]</scope>
    <source>
        <strain evidence="4">skN76</strain>
    </source>
</reference>
<dbReference type="Pfam" id="PF12760">
    <property type="entry name" value="Zn_ribbon_IS1595"/>
    <property type="match status" value="1"/>
</dbReference>
<feature type="domain" description="ISXO2-like transposase" evidence="2">
    <location>
        <begin position="147"/>
        <end position="294"/>
    </location>
</feature>
<evidence type="ECO:0000259" key="2">
    <source>
        <dbReference type="SMART" id="SM01126"/>
    </source>
</evidence>
<dbReference type="KEGG" id="sva:SVA_0442"/>
<protein>
    <submittedName>
        <fullName evidence="3">Transposase</fullName>
    </submittedName>
</protein>
<sequence>MKTTKPKIAKDKSEIIANLPRACSDETAAVEFLEEQRWGDHPACPHCGSVNVYQMKGRDGERNKRFLWKCRENECGKQFTVRVGTVFEDSLIPLRHWCFAFWQASTSKKGVSAMQIKRQTGLSYKSALFMMHRIRYAMADDYSKPEPMTGTVEVDETYVGGKPRHKGPHNIKKRGRGTDKAPVVALVERNGNVRAMTVPTVNAKNLRAIIHSNVHKSARIMTDDAPFYKGLNKHFEGGHSSINHSQGVYAKGDVTTNTVEGFFSILKRGINGVYHSVSKQHLHRYLSEFEYRYNTRKMEDGERTVLAIRKADGKRLRYREPRQTP</sequence>
<dbReference type="InterPro" id="IPR024445">
    <property type="entry name" value="Tnp_ISXO2-like"/>
</dbReference>
<dbReference type="SMART" id="SM01126">
    <property type="entry name" value="DDE_Tnp_IS1595"/>
    <property type="match status" value="1"/>
</dbReference>